<dbReference type="InterPro" id="IPR029056">
    <property type="entry name" value="Ribokinase-like"/>
</dbReference>
<dbReference type="InterPro" id="IPR052700">
    <property type="entry name" value="Carb_kinase_PfkB-like"/>
</dbReference>
<gene>
    <name evidence="5" type="ORF">ITX44_02115</name>
</gene>
<feature type="domain" description="Carbohydrate kinase PfkB" evidence="4">
    <location>
        <begin position="24"/>
        <end position="314"/>
    </location>
</feature>
<dbReference type="PANTHER" id="PTHR43320">
    <property type="entry name" value="SUGAR KINASE"/>
    <property type="match status" value="1"/>
</dbReference>
<comment type="caution">
    <text evidence="5">The sequence shown here is derived from an EMBL/GenBank/DDBJ whole genome shotgun (WGS) entry which is preliminary data.</text>
</comment>
<dbReference type="PANTHER" id="PTHR43320:SF2">
    <property type="entry name" value="2-DEHYDRO-3-DEOXYGLUCONOKINASE_2-DEHYDRO-3-DEOXYGALACTONOKINASE"/>
    <property type="match status" value="1"/>
</dbReference>
<proteinExistence type="inferred from homology"/>
<dbReference type="Proteomes" id="UP000749040">
    <property type="component" value="Unassembled WGS sequence"/>
</dbReference>
<sequence>MEAYDGCGTPSGRCAVKALPPGPVVCIGETMAALVPEPVGALAAAGLLRLTVAGAESNAAMYLAEHGVPVRWVSAVGADPFGQRILAEVAACGVDVTGVRTDPDRPTGLLVKDPAPGGTRVHYYRRASAASALGPEVLAGAAVRGAGLLHLTGITPALSASCRALVEEALTGPLPVSFDVNFRPALWPDGSAPEVLGALADRADLVFVGLDEAQALWGARITAPADVRALLPGPALLVVKDGALAATAFDGRAVHTEPALPTEVVEPVGAGDAFAAGFLAGLHRGEPVGRALRLAHVTAGAALRASGDHGPLPAPAEIAALLDAPAASR</sequence>
<keyword evidence="2" id="KW-0808">Transferase</keyword>
<evidence type="ECO:0000313" key="5">
    <source>
        <dbReference type="EMBL" id="MBM9503339.1"/>
    </source>
</evidence>
<dbReference type="Gene3D" id="3.40.1190.20">
    <property type="match status" value="1"/>
</dbReference>
<protein>
    <submittedName>
        <fullName evidence="5">Sugar kinase</fullName>
    </submittedName>
</protein>
<reference evidence="5 6" key="1">
    <citation type="submission" date="2021-01" db="EMBL/GenBank/DDBJ databases">
        <title>Streptomyces acididurans sp. nov., isolated from a peat swamp forest soil.</title>
        <authorList>
            <person name="Chantavorakit T."/>
            <person name="Duangmal K."/>
        </authorList>
    </citation>
    <scope>NUCLEOTIDE SEQUENCE [LARGE SCALE GENOMIC DNA]</scope>
    <source>
        <strain evidence="5 6">KK5PA1</strain>
    </source>
</reference>
<comment type="similarity">
    <text evidence="1">Belongs to the carbohydrate kinase PfkB family.</text>
</comment>
<dbReference type="EMBL" id="JADKYB010000001">
    <property type="protein sequence ID" value="MBM9503339.1"/>
    <property type="molecule type" value="Genomic_DNA"/>
</dbReference>
<dbReference type="Pfam" id="PF00294">
    <property type="entry name" value="PfkB"/>
    <property type="match status" value="1"/>
</dbReference>
<evidence type="ECO:0000313" key="6">
    <source>
        <dbReference type="Proteomes" id="UP000749040"/>
    </source>
</evidence>
<evidence type="ECO:0000256" key="3">
    <source>
        <dbReference type="ARBA" id="ARBA00022777"/>
    </source>
</evidence>
<dbReference type="InterPro" id="IPR011611">
    <property type="entry name" value="PfkB_dom"/>
</dbReference>
<keyword evidence="6" id="KW-1185">Reference proteome</keyword>
<organism evidence="5 6">
    <name type="scientific">Actinacidiphila acididurans</name>
    <dbReference type="NCBI Taxonomy" id="2784346"/>
    <lineage>
        <taxon>Bacteria</taxon>
        <taxon>Bacillati</taxon>
        <taxon>Actinomycetota</taxon>
        <taxon>Actinomycetes</taxon>
        <taxon>Kitasatosporales</taxon>
        <taxon>Streptomycetaceae</taxon>
        <taxon>Actinacidiphila</taxon>
    </lineage>
</organism>
<evidence type="ECO:0000256" key="1">
    <source>
        <dbReference type="ARBA" id="ARBA00010688"/>
    </source>
</evidence>
<evidence type="ECO:0000259" key="4">
    <source>
        <dbReference type="Pfam" id="PF00294"/>
    </source>
</evidence>
<dbReference type="SUPFAM" id="SSF53613">
    <property type="entry name" value="Ribokinase-like"/>
    <property type="match status" value="1"/>
</dbReference>
<dbReference type="GO" id="GO:0016301">
    <property type="term" value="F:kinase activity"/>
    <property type="evidence" value="ECO:0007669"/>
    <property type="project" value="UniProtKB-KW"/>
</dbReference>
<evidence type="ECO:0000256" key="2">
    <source>
        <dbReference type="ARBA" id="ARBA00022679"/>
    </source>
</evidence>
<keyword evidence="3 5" id="KW-0418">Kinase</keyword>
<accession>A0ABS2TJ23</accession>
<dbReference type="CDD" id="cd01166">
    <property type="entry name" value="KdgK"/>
    <property type="match status" value="1"/>
</dbReference>
<name>A0ABS2TJ23_9ACTN</name>